<proteinExistence type="predicted"/>
<dbReference type="Proteomes" id="UP000827889">
    <property type="component" value="Chromosome 7"/>
</dbReference>
<reference evidence="3" key="1">
    <citation type="submission" date="2025-08" db="UniProtKB">
        <authorList>
            <consortium name="RefSeq"/>
        </authorList>
    </citation>
    <scope>IDENTIFICATION</scope>
    <source>
        <tissue evidence="3">Leaf</tissue>
    </source>
</reference>
<dbReference type="Pfam" id="PF03732">
    <property type="entry name" value="Retrotrans_gag"/>
    <property type="match status" value="1"/>
</dbReference>
<accession>A0A8B8N5G3</accession>
<sequence>MVEQFLKLKPPQFTGSGDPEAATQWIEGLEKVFNLLRCSNEDKVVPAVYQLEGNASTWWRAIGDRIFPEGTVPVWDTFVEAFNNKYFSRTTRERKMAEFVRLRCESMTVDQYEAKFSELSKFAPRLIEDPEDRARRFGDGLKP</sequence>
<organism evidence="2 3">
    <name type="scientific">Rhodamnia argentea</name>
    <dbReference type="NCBI Taxonomy" id="178133"/>
    <lineage>
        <taxon>Eukaryota</taxon>
        <taxon>Viridiplantae</taxon>
        <taxon>Streptophyta</taxon>
        <taxon>Embryophyta</taxon>
        <taxon>Tracheophyta</taxon>
        <taxon>Spermatophyta</taxon>
        <taxon>Magnoliopsida</taxon>
        <taxon>eudicotyledons</taxon>
        <taxon>Gunneridae</taxon>
        <taxon>Pentapetalae</taxon>
        <taxon>rosids</taxon>
        <taxon>malvids</taxon>
        <taxon>Myrtales</taxon>
        <taxon>Myrtaceae</taxon>
        <taxon>Myrtoideae</taxon>
        <taxon>Myrteae</taxon>
        <taxon>Australasian group</taxon>
        <taxon>Rhodamnia</taxon>
    </lineage>
</organism>
<dbReference type="GeneID" id="115731165"/>
<feature type="domain" description="Retrotransposon gag" evidence="1">
    <location>
        <begin position="47"/>
        <end position="143"/>
    </location>
</feature>
<dbReference type="KEGG" id="rarg:115731165"/>
<dbReference type="AlphaFoldDB" id="A0A8B8N5G3"/>
<evidence type="ECO:0000313" key="2">
    <source>
        <dbReference type="Proteomes" id="UP000827889"/>
    </source>
</evidence>
<protein>
    <submittedName>
        <fullName evidence="3">Uncharacterized protein LOC115731165</fullName>
    </submittedName>
</protein>
<dbReference type="InterPro" id="IPR005162">
    <property type="entry name" value="Retrotrans_gag_dom"/>
</dbReference>
<gene>
    <name evidence="3" type="primary">LOC115731165</name>
</gene>
<name>A0A8B8N5G3_9MYRT</name>
<evidence type="ECO:0000259" key="1">
    <source>
        <dbReference type="Pfam" id="PF03732"/>
    </source>
</evidence>
<evidence type="ECO:0000313" key="3">
    <source>
        <dbReference type="RefSeq" id="XP_030517662.2"/>
    </source>
</evidence>
<dbReference type="RefSeq" id="XP_030517662.2">
    <property type="nucleotide sequence ID" value="XM_030661802.2"/>
</dbReference>
<keyword evidence="2" id="KW-1185">Reference proteome</keyword>